<reference evidence="1" key="1">
    <citation type="journal article" date="2021" name="Environ. Microbiol.">
        <title>Gene family expansions and transcriptome signatures uncover fungal adaptations to wood decay.</title>
        <authorList>
            <person name="Hage H."/>
            <person name="Miyauchi S."/>
            <person name="Viragh M."/>
            <person name="Drula E."/>
            <person name="Min B."/>
            <person name="Chaduli D."/>
            <person name="Navarro D."/>
            <person name="Favel A."/>
            <person name="Norest M."/>
            <person name="Lesage-Meessen L."/>
            <person name="Balint B."/>
            <person name="Merenyi Z."/>
            <person name="de Eugenio L."/>
            <person name="Morin E."/>
            <person name="Martinez A.T."/>
            <person name="Baldrian P."/>
            <person name="Stursova M."/>
            <person name="Martinez M.J."/>
            <person name="Novotny C."/>
            <person name="Magnuson J.K."/>
            <person name="Spatafora J.W."/>
            <person name="Maurice S."/>
            <person name="Pangilinan J."/>
            <person name="Andreopoulos W."/>
            <person name="LaButti K."/>
            <person name="Hundley H."/>
            <person name="Na H."/>
            <person name="Kuo A."/>
            <person name="Barry K."/>
            <person name="Lipzen A."/>
            <person name="Henrissat B."/>
            <person name="Riley R."/>
            <person name="Ahrendt S."/>
            <person name="Nagy L.G."/>
            <person name="Grigoriev I.V."/>
            <person name="Martin F."/>
            <person name="Rosso M.N."/>
        </authorList>
    </citation>
    <scope>NUCLEOTIDE SEQUENCE</scope>
    <source>
        <strain evidence="1">CBS 384.51</strain>
    </source>
</reference>
<protein>
    <submittedName>
        <fullName evidence="1">Uncharacterized protein</fullName>
    </submittedName>
</protein>
<dbReference type="EMBL" id="MU274908">
    <property type="protein sequence ID" value="KAI0090461.1"/>
    <property type="molecule type" value="Genomic_DNA"/>
</dbReference>
<dbReference type="Proteomes" id="UP001055072">
    <property type="component" value="Unassembled WGS sequence"/>
</dbReference>
<gene>
    <name evidence="1" type="ORF">BDY19DRAFT_940269</name>
</gene>
<proteinExistence type="predicted"/>
<name>A0ACB8U8G6_9APHY</name>
<evidence type="ECO:0000313" key="2">
    <source>
        <dbReference type="Proteomes" id="UP001055072"/>
    </source>
</evidence>
<sequence length="218" mass="25238">MGESESRGFGQLQHDMIHVHSIYKLGYDKIVQVLAEPPMDDLSNFLGYCSVWAAGIIEHHDNEELFLFPFLNQNMDFSGEAAQHKVIHDILDQLVVSIQAAKEDHAKFKPGELKELMEKFREPFFTHLDDEVAHISAEKIKSAGVDEQELADMLKKLEKHAVESADQWTVLPFMRGHTQPEFKDTWPVLPWFLRKVVIPYILAKRYSGYWKYCPYAMS</sequence>
<keyword evidence="2" id="KW-1185">Reference proteome</keyword>
<evidence type="ECO:0000313" key="1">
    <source>
        <dbReference type="EMBL" id="KAI0090461.1"/>
    </source>
</evidence>
<comment type="caution">
    <text evidence="1">The sequence shown here is derived from an EMBL/GenBank/DDBJ whole genome shotgun (WGS) entry which is preliminary data.</text>
</comment>
<accession>A0ACB8U8G6</accession>
<organism evidence="1 2">
    <name type="scientific">Irpex rosettiformis</name>
    <dbReference type="NCBI Taxonomy" id="378272"/>
    <lineage>
        <taxon>Eukaryota</taxon>
        <taxon>Fungi</taxon>
        <taxon>Dikarya</taxon>
        <taxon>Basidiomycota</taxon>
        <taxon>Agaricomycotina</taxon>
        <taxon>Agaricomycetes</taxon>
        <taxon>Polyporales</taxon>
        <taxon>Irpicaceae</taxon>
        <taxon>Irpex</taxon>
    </lineage>
</organism>